<comment type="caution">
    <text evidence="10">Lacks conserved residue(s) required for the propagation of feature annotation.</text>
</comment>
<evidence type="ECO:0000256" key="10">
    <source>
        <dbReference type="HAMAP-Rule" id="MF_00123"/>
    </source>
</evidence>
<feature type="domain" description="DALR anticodon binding" evidence="12">
    <location>
        <begin position="463"/>
        <end position="582"/>
    </location>
</feature>
<evidence type="ECO:0000256" key="2">
    <source>
        <dbReference type="ARBA" id="ARBA00005594"/>
    </source>
</evidence>
<evidence type="ECO:0000256" key="4">
    <source>
        <dbReference type="ARBA" id="ARBA00022598"/>
    </source>
</evidence>
<dbReference type="Pfam" id="PF05746">
    <property type="entry name" value="DALR_1"/>
    <property type="match status" value="1"/>
</dbReference>
<dbReference type="InterPro" id="IPR001278">
    <property type="entry name" value="Arg-tRNA-ligase"/>
</dbReference>
<feature type="domain" description="Arginyl tRNA synthetase N-terminal" evidence="13">
    <location>
        <begin position="6"/>
        <end position="88"/>
    </location>
</feature>
<dbReference type="Proteomes" id="UP000520814">
    <property type="component" value="Unassembled WGS sequence"/>
</dbReference>
<dbReference type="SUPFAM" id="SSF52374">
    <property type="entry name" value="Nucleotidylyl transferase"/>
    <property type="match status" value="1"/>
</dbReference>
<comment type="catalytic activity">
    <reaction evidence="9 10">
        <text>tRNA(Arg) + L-arginine + ATP = L-arginyl-tRNA(Arg) + AMP + diphosphate</text>
        <dbReference type="Rhea" id="RHEA:20301"/>
        <dbReference type="Rhea" id="RHEA-COMP:9658"/>
        <dbReference type="Rhea" id="RHEA-COMP:9673"/>
        <dbReference type="ChEBI" id="CHEBI:30616"/>
        <dbReference type="ChEBI" id="CHEBI:32682"/>
        <dbReference type="ChEBI" id="CHEBI:33019"/>
        <dbReference type="ChEBI" id="CHEBI:78442"/>
        <dbReference type="ChEBI" id="CHEBI:78513"/>
        <dbReference type="ChEBI" id="CHEBI:456215"/>
        <dbReference type="EC" id="6.1.1.19"/>
    </reaction>
</comment>
<protein>
    <recommendedName>
        <fullName evidence="10">Arginine--tRNA ligase</fullName>
        <ecNumber evidence="10">6.1.1.19</ecNumber>
    </recommendedName>
    <alternativeName>
        <fullName evidence="10">Arginyl-tRNA synthetase</fullName>
        <shortName evidence="10">ArgRS</shortName>
    </alternativeName>
</protein>
<keyword evidence="4 10" id="KW-0436">Ligase</keyword>
<keyword evidence="8 10" id="KW-0030">Aminoacyl-tRNA synthetase</keyword>
<evidence type="ECO:0000256" key="3">
    <source>
        <dbReference type="ARBA" id="ARBA00022490"/>
    </source>
</evidence>
<evidence type="ECO:0000256" key="8">
    <source>
        <dbReference type="ARBA" id="ARBA00023146"/>
    </source>
</evidence>
<keyword evidence="3 10" id="KW-0963">Cytoplasm</keyword>
<keyword evidence="7 10" id="KW-0648">Protein biosynthesis</keyword>
<evidence type="ECO:0000313" key="14">
    <source>
        <dbReference type="EMBL" id="MBB6051726.1"/>
    </source>
</evidence>
<evidence type="ECO:0000313" key="15">
    <source>
        <dbReference type="Proteomes" id="UP000520814"/>
    </source>
</evidence>
<dbReference type="PANTHER" id="PTHR11956">
    <property type="entry name" value="ARGINYL-TRNA SYNTHETASE"/>
    <property type="match status" value="1"/>
</dbReference>
<evidence type="ECO:0000256" key="7">
    <source>
        <dbReference type="ARBA" id="ARBA00022917"/>
    </source>
</evidence>
<comment type="caution">
    <text evidence="14">The sequence shown here is derived from an EMBL/GenBank/DDBJ whole genome shotgun (WGS) entry which is preliminary data.</text>
</comment>
<dbReference type="SUPFAM" id="SSF47323">
    <property type="entry name" value="Anticodon-binding domain of a subclass of class I aminoacyl-tRNA synthetases"/>
    <property type="match status" value="1"/>
</dbReference>
<dbReference type="Gene3D" id="1.10.730.10">
    <property type="entry name" value="Isoleucyl-tRNA Synthetase, Domain 1"/>
    <property type="match status" value="1"/>
</dbReference>
<dbReference type="FunFam" id="1.10.730.10:FF:000008">
    <property type="entry name" value="Arginine--tRNA ligase"/>
    <property type="match status" value="1"/>
</dbReference>
<keyword evidence="5 10" id="KW-0547">Nucleotide-binding</keyword>
<dbReference type="FunFam" id="3.40.50.620:FF:000116">
    <property type="entry name" value="Arginine--tRNA ligase"/>
    <property type="match status" value="1"/>
</dbReference>
<dbReference type="HAMAP" id="MF_00123">
    <property type="entry name" value="Arg_tRNA_synth"/>
    <property type="match status" value="1"/>
</dbReference>
<dbReference type="NCBIfam" id="TIGR00456">
    <property type="entry name" value="argS"/>
    <property type="match status" value="1"/>
</dbReference>
<keyword evidence="15" id="KW-1185">Reference proteome</keyword>
<comment type="subcellular location">
    <subcellularLocation>
        <location evidence="1 10">Cytoplasm</location>
    </subcellularLocation>
</comment>
<dbReference type="InterPro" id="IPR014729">
    <property type="entry name" value="Rossmann-like_a/b/a_fold"/>
</dbReference>
<dbReference type="EMBL" id="JACHGW010000003">
    <property type="protein sequence ID" value="MBB6051726.1"/>
    <property type="molecule type" value="Genomic_DNA"/>
</dbReference>
<comment type="subunit">
    <text evidence="10">Monomer.</text>
</comment>
<keyword evidence="6 10" id="KW-0067">ATP-binding</keyword>
<dbReference type="GO" id="GO:0004814">
    <property type="term" value="F:arginine-tRNA ligase activity"/>
    <property type="evidence" value="ECO:0007669"/>
    <property type="project" value="UniProtKB-UniRule"/>
</dbReference>
<evidence type="ECO:0000256" key="6">
    <source>
        <dbReference type="ARBA" id="ARBA00022840"/>
    </source>
</evidence>
<evidence type="ECO:0000256" key="11">
    <source>
        <dbReference type="RuleBase" id="RU363038"/>
    </source>
</evidence>
<dbReference type="EC" id="6.1.1.19" evidence="10"/>
<evidence type="ECO:0000256" key="1">
    <source>
        <dbReference type="ARBA" id="ARBA00004496"/>
    </source>
</evidence>
<sequence>MHYVFDQLREQASAALVATGLIAPEQLALAEPKNRDLADLACPIFAAAKAAGEAPPAFSQKLAAAVRLPEAGLLAKVEAAGGFVNFTVRPEALAAAVLAEVTERGDAFGKDSSVGAGEKVIVEYSSPNIARKMHVGHLRSTVIGHSLRLIFEALGYDVIADNHLGDWGTQFGMLLAAIDLWKLTPWDDPDPVQSLVVLYAKYNSEAKEDESLKDLARAWFKKLEDGDVWARETWQKLIDITMAEFSRTYDRLGVSFTTQHGESYFESRMPAVMAEAVEKGVARRDAGGALVVEFDDKLPSCLLQKSDGGTLYQTRDAATCLYRLENYAPARNIYVVGAEQKLHFQQVFEIVRRMGYEKIADVSIHISFGKVSPPNGGRFSMREGNVVFLNDVLDEAVERAEAAMRANVAAGRSELTEEEIPEIAETLGIGAVVYADLFQGPDRNITFDWDKMLQSEGNTAMYLQYAHARCRSILRKASPLAPPSDGGGGGLLVHPAEQALLKQLARMPHAVREAGEKYLPASVADWTFQLAKAFSTFWENCPVLRDDVAPEMRTARLELVAATAQGLKNGLALLGIKAPERV</sequence>
<dbReference type="CDD" id="cd00671">
    <property type="entry name" value="ArgRS_core"/>
    <property type="match status" value="1"/>
</dbReference>
<dbReference type="InterPro" id="IPR005148">
    <property type="entry name" value="Arg-tRNA-synth_N"/>
</dbReference>
<comment type="similarity">
    <text evidence="2 10 11">Belongs to the class-I aminoacyl-tRNA synthetase family.</text>
</comment>
<accession>A0A7W9SS59</accession>
<dbReference type="AlphaFoldDB" id="A0A7W9SS59"/>
<evidence type="ECO:0000256" key="9">
    <source>
        <dbReference type="ARBA" id="ARBA00049339"/>
    </source>
</evidence>
<dbReference type="GO" id="GO:0006420">
    <property type="term" value="P:arginyl-tRNA aminoacylation"/>
    <property type="evidence" value="ECO:0007669"/>
    <property type="project" value="UniProtKB-UniRule"/>
</dbReference>
<organism evidence="14 15">
    <name type="scientific">Armatimonas rosea</name>
    <dbReference type="NCBI Taxonomy" id="685828"/>
    <lineage>
        <taxon>Bacteria</taxon>
        <taxon>Bacillati</taxon>
        <taxon>Armatimonadota</taxon>
        <taxon>Armatimonadia</taxon>
        <taxon>Armatimonadales</taxon>
        <taxon>Armatimonadaceae</taxon>
        <taxon>Armatimonas</taxon>
    </lineage>
</organism>
<dbReference type="RefSeq" id="WP_184199287.1">
    <property type="nucleotide sequence ID" value="NZ_JACHGW010000003.1"/>
</dbReference>
<dbReference type="InterPro" id="IPR036695">
    <property type="entry name" value="Arg-tRNA-synth_N_sf"/>
</dbReference>
<reference evidence="14 15" key="1">
    <citation type="submission" date="2020-08" db="EMBL/GenBank/DDBJ databases">
        <title>Genomic Encyclopedia of Type Strains, Phase IV (KMG-IV): sequencing the most valuable type-strain genomes for metagenomic binning, comparative biology and taxonomic classification.</title>
        <authorList>
            <person name="Goeker M."/>
        </authorList>
    </citation>
    <scope>NUCLEOTIDE SEQUENCE [LARGE SCALE GENOMIC DNA]</scope>
    <source>
        <strain evidence="14 15">DSM 23562</strain>
    </source>
</reference>
<dbReference type="InterPro" id="IPR035684">
    <property type="entry name" value="ArgRS_core"/>
</dbReference>
<dbReference type="GO" id="GO:0005524">
    <property type="term" value="F:ATP binding"/>
    <property type="evidence" value="ECO:0007669"/>
    <property type="project" value="UniProtKB-UniRule"/>
</dbReference>
<dbReference type="Pfam" id="PF03485">
    <property type="entry name" value="Arg_tRNA_synt_N"/>
    <property type="match status" value="1"/>
</dbReference>
<evidence type="ECO:0000259" key="12">
    <source>
        <dbReference type="SMART" id="SM00836"/>
    </source>
</evidence>
<dbReference type="CDD" id="cd07956">
    <property type="entry name" value="Anticodon_Ia_Arg"/>
    <property type="match status" value="1"/>
</dbReference>
<dbReference type="InterPro" id="IPR009080">
    <property type="entry name" value="tRNAsynth_Ia_anticodon-bd"/>
</dbReference>
<dbReference type="SUPFAM" id="SSF55190">
    <property type="entry name" value="Arginyl-tRNA synthetase (ArgRS), N-terminal 'additional' domain"/>
    <property type="match status" value="1"/>
</dbReference>
<evidence type="ECO:0000259" key="13">
    <source>
        <dbReference type="SMART" id="SM01016"/>
    </source>
</evidence>
<gene>
    <name evidence="10" type="primary">argS</name>
    <name evidence="14" type="ORF">HNQ39_003536</name>
</gene>
<dbReference type="PANTHER" id="PTHR11956:SF5">
    <property type="entry name" value="ARGININE--TRNA LIGASE, CYTOPLASMIC"/>
    <property type="match status" value="1"/>
</dbReference>
<dbReference type="GO" id="GO:0005737">
    <property type="term" value="C:cytoplasm"/>
    <property type="evidence" value="ECO:0007669"/>
    <property type="project" value="UniProtKB-SubCell"/>
</dbReference>
<name>A0A7W9SS59_ARMRO</name>
<evidence type="ECO:0000256" key="5">
    <source>
        <dbReference type="ARBA" id="ARBA00022741"/>
    </source>
</evidence>
<dbReference type="Pfam" id="PF00750">
    <property type="entry name" value="tRNA-synt_1d"/>
    <property type="match status" value="1"/>
</dbReference>
<dbReference type="SMART" id="SM01016">
    <property type="entry name" value="Arg_tRNA_synt_N"/>
    <property type="match status" value="1"/>
</dbReference>
<dbReference type="SMART" id="SM00836">
    <property type="entry name" value="DALR_1"/>
    <property type="match status" value="1"/>
</dbReference>
<dbReference type="Gene3D" id="3.40.50.620">
    <property type="entry name" value="HUPs"/>
    <property type="match status" value="1"/>
</dbReference>
<dbReference type="PRINTS" id="PR01038">
    <property type="entry name" value="TRNASYNTHARG"/>
</dbReference>
<dbReference type="InterPro" id="IPR008909">
    <property type="entry name" value="DALR_anticod-bd"/>
</dbReference>
<dbReference type="Gene3D" id="3.30.1360.70">
    <property type="entry name" value="Arginyl tRNA synthetase N-terminal domain"/>
    <property type="match status" value="1"/>
</dbReference>
<proteinExistence type="inferred from homology"/>